<feature type="region of interest" description="Disordered" evidence="2">
    <location>
        <begin position="419"/>
        <end position="461"/>
    </location>
</feature>
<feature type="region of interest" description="Disordered" evidence="2">
    <location>
        <begin position="681"/>
        <end position="716"/>
    </location>
</feature>
<feature type="domain" description="Xylanolytic transcriptional activator regulatory" evidence="3">
    <location>
        <begin position="354"/>
        <end position="427"/>
    </location>
</feature>
<evidence type="ECO:0000259" key="3">
    <source>
        <dbReference type="SMART" id="SM00906"/>
    </source>
</evidence>
<feature type="compositionally biased region" description="Polar residues" evidence="2">
    <location>
        <begin position="441"/>
        <end position="458"/>
    </location>
</feature>
<evidence type="ECO:0000313" key="5">
    <source>
        <dbReference type="Proteomes" id="UP000249619"/>
    </source>
</evidence>
<protein>
    <submittedName>
        <fullName evidence="4">Fungal specific transcription factor domain containing protein</fullName>
    </submittedName>
</protein>
<dbReference type="AlphaFoldDB" id="A0A364MSV2"/>
<comment type="caution">
    <text evidence="4">The sequence shown here is derived from an EMBL/GenBank/DDBJ whole genome shotgun (WGS) entry which is preliminary data.</text>
</comment>
<sequence>MVQESPPRLSSQEQGRDIVFQKMALRQGNERQETFDKEERVAMRLNQNLVSLLRDLEGRVDEADRSAINKVLQDVEDDLVSLGSVQSVGALGKRPRDQSLAEKEQDNADRGEALVTASVGSNEDLDFLDEDLMRNREARETGYVGQNSEIQWLRSVQRQAERGPSVPHGQPYGPPGASVGAVNERSEAMHERRQNLRPGSMQHTTDATFYLDSDDIEIDIAVDPYEMPDPEVAEKLFNCYLDTVHGTFPLMPANFENQFRRYIQSLKYQRPYLVPAKSRATMNLLFAIGAKYSHLIGAEWRGDERDHLIYMTRAVHLLRLKDPVMFIAAPSMDRVQATSTLAFYFLVIGHVSRAWIMIGLSIRLALALGLHLRNEDPSLDEAKKESLARTWWCLNSIECLVSSITGRPPVVGNEDCTVSLPRSSSASSARDSDTSRHASRIRTSYGSPQANTSSSTSEAGGRNVEDSRYLITYINLTLISQKILLNLYSPRTAVQSWEYVQTRITVLLDELDDWVKTALPPDDMRPSSWTQRPDLNRERFLLRLYYWSTKILITRPCLCRIERRISSESGRSVNFNAKMAETCVYAARQMTMLFPEQPDTGFIYSQGPWWDVVHIKMAYEGQHLKDEKADILACIKKMIRWLRVMQANDPVASRAHDVVYKILNTCAPGLRDQVKELIADDQPLSPQPPVRSEESTTPQQEPWGTSVNANYAGGTSQEFSPPFIEGQFANPIYPYPIPDHPSTTFAFGNPFITSFDQGAPIVDMQNLWWQPPPFGNLSLDPSDTVLSQQRFMQQQVQQRMQQEMETVDWTEQLDHNERFDNAPR</sequence>
<dbReference type="GO" id="GO:0006351">
    <property type="term" value="P:DNA-templated transcription"/>
    <property type="evidence" value="ECO:0007669"/>
    <property type="project" value="InterPro"/>
</dbReference>
<dbReference type="OrthoDB" id="5296287at2759"/>
<keyword evidence="5" id="KW-1185">Reference proteome</keyword>
<dbReference type="PANTHER" id="PTHR47654">
    <property type="entry name" value="ZN(II)2CYS6 TRANSCRIPTION FACTOR (EUROFUNG)-RELATED"/>
    <property type="match status" value="1"/>
</dbReference>
<evidence type="ECO:0000313" key="4">
    <source>
        <dbReference type="EMBL" id="RAR02010.1"/>
    </source>
</evidence>
<gene>
    <name evidence="4" type="ORF">DDE83_008708</name>
</gene>
<dbReference type="Pfam" id="PF04082">
    <property type="entry name" value="Fungal_trans"/>
    <property type="match status" value="1"/>
</dbReference>
<dbReference type="InterPro" id="IPR007219">
    <property type="entry name" value="XnlR_reg_dom"/>
</dbReference>
<name>A0A364MSV2_STELY</name>
<accession>A0A364MSV2</accession>
<dbReference type="CDD" id="cd12148">
    <property type="entry name" value="fungal_TF_MHR"/>
    <property type="match status" value="1"/>
</dbReference>
<organism evidence="4 5">
    <name type="scientific">Stemphylium lycopersici</name>
    <name type="common">Tomato gray leaf spot disease fungus</name>
    <name type="synonym">Thyrospora lycopersici</name>
    <dbReference type="NCBI Taxonomy" id="183478"/>
    <lineage>
        <taxon>Eukaryota</taxon>
        <taxon>Fungi</taxon>
        <taxon>Dikarya</taxon>
        <taxon>Ascomycota</taxon>
        <taxon>Pezizomycotina</taxon>
        <taxon>Dothideomycetes</taxon>
        <taxon>Pleosporomycetidae</taxon>
        <taxon>Pleosporales</taxon>
        <taxon>Pleosporineae</taxon>
        <taxon>Pleosporaceae</taxon>
        <taxon>Stemphylium</taxon>
    </lineage>
</organism>
<dbReference type="PANTHER" id="PTHR47654:SF5">
    <property type="entry name" value="TRANSCRIPTION FACTOR DOMAIN-CONTAINING PROTEIN"/>
    <property type="match status" value="1"/>
</dbReference>
<dbReference type="EMBL" id="QGDH01000234">
    <property type="protein sequence ID" value="RAR02010.1"/>
    <property type="molecule type" value="Genomic_DNA"/>
</dbReference>
<evidence type="ECO:0000256" key="1">
    <source>
        <dbReference type="ARBA" id="ARBA00023242"/>
    </source>
</evidence>
<feature type="compositionally biased region" description="Basic and acidic residues" evidence="2">
    <location>
        <begin position="184"/>
        <end position="194"/>
    </location>
</feature>
<evidence type="ECO:0000256" key="2">
    <source>
        <dbReference type="SAM" id="MobiDB-lite"/>
    </source>
</evidence>
<dbReference type="GO" id="GO:0003677">
    <property type="term" value="F:DNA binding"/>
    <property type="evidence" value="ECO:0007669"/>
    <property type="project" value="InterPro"/>
</dbReference>
<keyword evidence="1" id="KW-0539">Nucleus</keyword>
<dbReference type="SMART" id="SM00906">
    <property type="entry name" value="Fungal_trans"/>
    <property type="match status" value="1"/>
</dbReference>
<feature type="compositionally biased region" description="Polar residues" evidence="2">
    <location>
        <begin position="695"/>
        <end position="716"/>
    </location>
</feature>
<feature type="region of interest" description="Disordered" evidence="2">
    <location>
        <begin position="157"/>
        <end position="203"/>
    </location>
</feature>
<dbReference type="InterPro" id="IPR053230">
    <property type="entry name" value="Trans_reg_galc"/>
</dbReference>
<dbReference type="GO" id="GO:0008270">
    <property type="term" value="F:zinc ion binding"/>
    <property type="evidence" value="ECO:0007669"/>
    <property type="project" value="InterPro"/>
</dbReference>
<feature type="region of interest" description="Disordered" evidence="2">
    <location>
        <begin position="90"/>
        <end position="110"/>
    </location>
</feature>
<dbReference type="Proteomes" id="UP000249619">
    <property type="component" value="Unassembled WGS sequence"/>
</dbReference>
<proteinExistence type="predicted"/>
<feature type="compositionally biased region" description="Basic and acidic residues" evidence="2">
    <location>
        <begin position="94"/>
        <end position="110"/>
    </location>
</feature>
<reference evidence="5" key="1">
    <citation type="submission" date="2018-05" db="EMBL/GenBank/DDBJ databases">
        <title>Draft genome sequence of Stemphylium lycopersici strain CIDEFI 213.</title>
        <authorList>
            <person name="Medina R."/>
            <person name="Franco M.E.E."/>
            <person name="Lucentini C.G."/>
            <person name="Saparrat M.C.N."/>
            <person name="Balatti P.A."/>
        </authorList>
    </citation>
    <scope>NUCLEOTIDE SEQUENCE [LARGE SCALE GENOMIC DNA]</scope>
    <source>
        <strain evidence="5">CIDEFI 213</strain>
    </source>
</reference>